<proteinExistence type="predicted"/>
<protein>
    <submittedName>
        <fullName evidence="4">DUF4142 domain-containing protein</fullName>
    </submittedName>
    <submittedName>
        <fullName evidence="3">Putative membrane protein</fullName>
    </submittedName>
</protein>
<dbReference type="EMBL" id="JABXXQ010000041">
    <property type="protein sequence ID" value="NVN29496.1"/>
    <property type="molecule type" value="Genomic_DNA"/>
</dbReference>
<dbReference type="PROSITE" id="PS51257">
    <property type="entry name" value="PROKAR_LIPOPROTEIN"/>
    <property type="match status" value="1"/>
</dbReference>
<keyword evidence="5" id="KW-1185">Reference proteome</keyword>
<name>A0A850NNP6_9PROT</name>
<dbReference type="Pfam" id="PF13628">
    <property type="entry name" value="DUF4142"/>
    <property type="match status" value="1"/>
</dbReference>
<dbReference type="PANTHER" id="PTHR38593:SF1">
    <property type="entry name" value="BLR2558 PROTEIN"/>
    <property type="match status" value="1"/>
</dbReference>
<dbReference type="InterPro" id="IPR012347">
    <property type="entry name" value="Ferritin-like"/>
</dbReference>
<feature type="domain" description="DUF4142" evidence="2">
    <location>
        <begin position="44"/>
        <end position="179"/>
    </location>
</feature>
<reference evidence="4 6" key="1">
    <citation type="submission" date="2020-06" db="EMBL/GenBank/DDBJ databases">
        <title>Description of novel acetic acid bacteria.</title>
        <authorList>
            <person name="Sombolestani A."/>
        </authorList>
    </citation>
    <scope>NUCLEOTIDE SEQUENCE [LARGE SCALE GENOMIC DNA]</scope>
    <source>
        <strain evidence="4 6">LMG 26838</strain>
    </source>
</reference>
<organism evidence="4 6">
    <name type="scientific">Endobacter medicaginis</name>
    <dbReference type="NCBI Taxonomy" id="1181271"/>
    <lineage>
        <taxon>Bacteria</taxon>
        <taxon>Pseudomonadati</taxon>
        <taxon>Pseudomonadota</taxon>
        <taxon>Alphaproteobacteria</taxon>
        <taxon>Acetobacterales</taxon>
        <taxon>Acetobacteraceae</taxon>
        <taxon>Endobacter</taxon>
    </lineage>
</organism>
<dbReference type="RefSeq" id="WP_176622227.1">
    <property type="nucleotide sequence ID" value="NZ_JABXXQ010000041.1"/>
</dbReference>
<dbReference type="EMBL" id="JACHXV010000010">
    <property type="protein sequence ID" value="MBB3174706.1"/>
    <property type="molecule type" value="Genomic_DNA"/>
</dbReference>
<dbReference type="PANTHER" id="PTHR38593">
    <property type="entry name" value="BLR2558 PROTEIN"/>
    <property type="match status" value="1"/>
</dbReference>
<evidence type="ECO:0000313" key="3">
    <source>
        <dbReference type="EMBL" id="MBB3174706.1"/>
    </source>
</evidence>
<comment type="caution">
    <text evidence="4">The sequence shown here is derived from an EMBL/GenBank/DDBJ whole genome shotgun (WGS) entry which is preliminary data.</text>
</comment>
<evidence type="ECO:0000256" key="1">
    <source>
        <dbReference type="SAM" id="SignalP"/>
    </source>
</evidence>
<gene>
    <name evidence="3" type="ORF">FHR90_002552</name>
    <name evidence="4" type="ORF">HUK83_03985</name>
</gene>
<evidence type="ECO:0000313" key="5">
    <source>
        <dbReference type="Proteomes" id="UP000557688"/>
    </source>
</evidence>
<dbReference type="AlphaFoldDB" id="A0A850NNP6"/>
<dbReference type="InterPro" id="IPR025419">
    <property type="entry name" value="DUF4142"/>
</dbReference>
<dbReference type="Proteomes" id="UP000565205">
    <property type="component" value="Unassembled WGS sequence"/>
</dbReference>
<accession>A0A850NNP6</accession>
<keyword evidence="1" id="KW-0732">Signal</keyword>
<evidence type="ECO:0000313" key="6">
    <source>
        <dbReference type="Proteomes" id="UP000565205"/>
    </source>
</evidence>
<sequence>MHRFARNGLAVGSLALALPLLAACADKPAPTVSVPVAPPALAASDATFVQTAAQGSMTEIQAGQLAQTKAKSPKVKAFATQMVTDHTANFDQLKQVVANKGVTLPTDVSDQQKTALTQLQGETGRAFDKDYVADMVAGHEAMLEAFQSEAQTGADADLKKYASDTIPAIQQHLAEAKKLQGPPMGTHYGHHHHAK</sequence>
<evidence type="ECO:0000313" key="4">
    <source>
        <dbReference type="EMBL" id="NVN29496.1"/>
    </source>
</evidence>
<evidence type="ECO:0000259" key="2">
    <source>
        <dbReference type="Pfam" id="PF13628"/>
    </source>
</evidence>
<dbReference type="Gene3D" id="1.20.1260.10">
    <property type="match status" value="1"/>
</dbReference>
<reference evidence="3 5" key="2">
    <citation type="submission" date="2020-08" db="EMBL/GenBank/DDBJ databases">
        <title>Genomic Encyclopedia of Type Strains, Phase III (KMG-III): the genomes of soil and plant-associated and newly described type strains.</title>
        <authorList>
            <person name="Whitman W."/>
        </authorList>
    </citation>
    <scope>NUCLEOTIDE SEQUENCE [LARGE SCALE GENOMIC DNA]</scope>
    <source>
        <strain evidence="3 5">CECT 8088</strain>
    </source>
</reference>
<dbReference type="Proteomes" id="UP000557688">
    <property type="component" value="Unassembled WGS sequence"/>
</dbReference>
<feature type="chain" id="PRO_5033946219" evidence="1">
    <location>
        <begin position="23"/>
        <end position="195"/>
    </location>
</feature>
<feature type="signal peptide" evidence="1">
    <location>
        <begin position="1"/>
        <end position="22"/>
    </location>
</feature>